<dbReference type="SMR" id="A0A2K1ZLE4"/>
<evidence type="ECO:0000313" key="2">
    <source>
        <dbReference type="EMBL" id="PNT26101.1"/>
    </source>
</evidence>
<dbReference type="PANTHER" id="PTHR46553:SF3">
    <property type="entry name" value="ADENINE NUCLEOTIDE ALPHA HYDROLASES-LIKE SUPERFAMILY PROTEIN"/>
    <property type="match status" value="1"/>
</dbReference>
<dbReference type="PANTHER" id="PTHR46553">
    <property type="entry name" value="ADENINE NUCLEOTIDE ALPHA HYDROLASES-LIKE SUPERFAMILY PROTEIN"/>
    <property type="match status" value="1"/>
</dbReference>
<organism evidence="2 3">
    <name type="scientific">Populus trichocarpa</name>
    <name type="common">Western balsam poplar</name>
    <name type="synonym">Populus balsamifera subsp. trichocarpa</name>
    <dbReference type="NCBI Taxonomy" id="3694"/>
    <lineage>
        <taxon>Eukaryota</taxon>
        <taxon>Viridiplantae</taxon>
        <taxon>Streptophyta</taxon>
        <taxon>Embryophyta</taxon>
        <taxon>Tracheophyta</taxon>
        <taxon>Spermatophyta</taxon>
        <taxon>Magnoliopsida</taxon>
        <taxon>eudicotyledons</taxon>
        <taxon>Gunneridae</taxon>
        <taxon>Pentapetalae</taxon>
        <taxon>rosids</taxon>
        <taxon>fabids</taxon>
        <taxon>Malpighiales</taxon>
        <taxon>Salicaceae</taxon>
        <taxon>Saliceae</taxon>
        <taxon>Populus</taxon>
    </lineage>
</organism>
<dbReference type="Gene3D" id="3.40.50.620">
    <property type="entry name" value="HUPs"/>
    <property type="match status" value="1"/>
</dbReference>
<sequence>MAVTANLLIFFILLLTYCNIVISTCLKLEIFKSRAGFCFCWRREGELVGAKAKKTAKMAGTGRKVMALGMDNNEPSFYALQWTLDHFFVPFGQDPPFKLLIIHAQPRLASVVGFTGPGLVDVIPIMEADSKKRAQNVVDKAREVCNNKGVSDVVVEVIEGDARNVMCDAVDRHHASMLVVGSHNYGAVKRALLGSVSDHCAHNAPCSVLIVKQPKH</sequence>
<dbReference type="CDD" id="cd23659">
    <property type="entry name" value="USP_At3g01520-like"/>
    <property type="match status" value="1"/>
</dbReference>
<dbReference type="OMA" id="FITIMES"/>
<keyword evidence="3" id="KW-1185">Reference proteome</keyword>
<dbReference type="AlphaFoldDB" id="A0A2K1ZLE4"/>
<reference evidence="2 3" key="1">
    <citation type="journal article" date="2006" name="Science">
        <title>The genome of black cottonwood, Populus trichocarpa (Torr. &amp; Gray).</title>
        <authorList>
            <person name="Tuskan G.A."/>
            <person name="Difazio S."/>
            <person name="Jansson S."/>
            <person name="Bohlmann J."/>
            <person name="Grigoriev I."/>
            <person name="Hellsten U."/>
            <person name="Putnam N."/>
            <person name="Ralph S."/>
            <person name="Rombauts S."/>
            <person name="Salamov A."/>
            <person name="Schein J."/>
            <person name="Sterck L."/>
            <person name="Aerts A."/>
            <person name="Bhalerao R.R."/>
            <person name="Bhalerao R.P."/>
            <person name="Blaudez D."/>
            <person name="Boerjan W."/>
            <person name="Brun A."/>
            <person name="Brunner A."/>
            <person name="Busov V."/>
            <person name="Campbell M."/>
            <person name="Carlson J."/>
            <person name="Chalot M."/>
            <person name="Chapman J."/>
            <person name="Chen G.L."/>
            <person name="Cooper D."/>
            <person name="Coutinho P.M."/>
            <person name="Couturier J."/>
            <person name="Covert S."/>
            <person name="Cronk Q."/>
            <person name="Cunningham R."/>
            <person name="Davis J."/>
            <person name="Degroeve S."/>
            <person name="Dejardin A."/>
            <person name="Depamphilis C."/>
            <person name="Detter J."/>
            <person name="Dirks B."/>
            <person name="Dubchak I."/>
            <person name="Duplessis S."/>
            <person name="Ehlting J."/>
            <person name="Ellis B."/>
            <person name="Gendler K."/>
            <person name="Goodstein D."/>
            <person name="Gribskov M."/>
            <person name="Grimwood J."/>
            <person name="Groover A."/>
            <person name="Gunter L."/>
            <person name="Hamberger B."/>
            <person name="Heinze B."/>
            <person name="Helariutta Y."/>
            <person name="Henrissat B."/>
            <person name="Holligan D."/>
            <person name="Holt R."/>
            <person name="Huang W."/>
            <person name="Islam-Faridi N."/>
            <person name="Jones S."/>
            <person name="Jones-Rhoades M."/>
            <person name="Jorgensen R."/>
            <person name="Joshi C."/>
            <person name="Kangasjarvi J."/>
            <person name="Karlsson J."/>
            <person name="Kelleher C."/>
            <person name="Kirkpatrick R."/>
            <person name="Kirst M."/>
            <person name="Kohler A."/>
            <person name="Kalluri U."/>
            <person name="Larimer F."/>
            <person name="Leebens-Mack J."/>
            <person name="Leple J.C."/>
            <person name="Locascio P."/>
            <person name="Lou Y."/>
            <person name="Lucas S."/>
            <person name="Martin F."/>
            <person name="Montanini B."/>
            <person name="Napoli C."/>
            <person name="Nelson D.R."/>
            <person name="Nelson C."/>
            <person name="Nieminen K."/>
            <person name="Nilsson O."/>
            <person name="Pereda V."/>
            <person name="Peter G."/>
            <person name="Philippe R."/>
            <person name="Pilate G."/>
            <person name="Poliakov A."/>
            <person name="Razumovskaya J."/>
            <person name="Richardson P."/>
            <person name="Rinaldi C."/>
            <person name="Ritland K."/>
            <person name="Rouze P."/>
            <person name="Ryaboy D."/>
            <person name="Schmutz J."/>
            <person name="Schrader J."/>
            <person name="Segerman B."/>
            <person name="Shin H."/>
            <person name="Siddiqui A."/>
            <person name="Sterky F."/>
            <person name="Terry A."/>
            <person name="Tsai C.J."/>
            <person name="Uberbacher E."/>
            <person name="Unneberg P."/>
            <person name="Vahala J."/>
            <person name="Wall K."/>
            <person name="Wessler S."/>
            <person name="Yang G."/>
            <person name="Yin T."/>
            <person name="Douglas C."/>
            <person name="Marra M."/>
            <person name="Sandberg G."/>
            <person name="Van de Peer Y."/>
            <person name="Rokhsar D."/>
        </authorList>
    </citation>
    <scope>NUCLEOTIDE SEQUENCE [LARGE SCALE GENOMIC DNA]</scope>
    <source>
        <strain evidence="3">cv. Nisqually</strain>
    </source>
</reference>
<dbReference type="Proteomes" id="UP000006729">
    <property type="component" value="Chromosome 8"/>
</dbReference>
<accession>A0A2K1ZLE4</accession>
<dbReference type="InterPro" id="IPR014729">
    <property type="entry name" value="Rossmann-like_a/b/a_fold"/>
</dbReference>
<dbReference type="Pfam" id="PF00582">
    <property type="entry name" value="Usp"/>
    <property type="match status" value="1"/>
</dbReference>
<dbReference type="PRINTS" id="PR01438">
    <property type="entry name" value="UNVRSLSTRESS"/>
</dbReference>
<dbReference type="InterPro" id="IPR006015">
    <property type="entry name" value="Universal_stress_UspA"/>
</dbReference>
<name>A0A2K1ZLE4_POPTR</name>
<dbReference type="OrthoDB" id="843225at2759"/>
<dbReference type="SUPFAM" id="SSF52402">
    <property type="entry name" value="Adenine nucleotide alpha hydrolases-like"/>
    <property type="match status" value="1"/>
</dbReference>
<dbReference type="STRING" id="3694.A0A2K1ZLE4"/>
<protein>
    <recommendedName>
        <fullName evidence="1">UspA domain-containing protein</fullName>
    </recommendedName>
</protein>
<proteinExistence type="predicted"/>
<dbReference type="Gramene" id="Potri.008G221300.1.v4.1">
    <property type="protein sequence ID" value="Potri.008G221300.1.v4.1"/>
    <property type="gene ID" value="Potri.008G221300.v4.1"/>
</dbReference>
<evidence type="ECO:0000313" key="3">
    <source>
        <dbReference type="Proteomes" id="UP000006729"/>
    </source>
</evidence>
<dbReference type="InterPro" id="IPR006016">
    <property type="entry name" value="UspA"/>
</dbReference>
<dbReference type="EMBL" id="CM009297">
    <property type="protein sequence ID" value="PNT26101.1"/>
    <property type="molecule type" value="Genomic_DNA"/>
</dbReference>
<dbReference type="ExpressionAtlas" id="A0A2K1ZLE4">
    <property type="expression patterns" value="baseline and differential"/>
</dbReference>
<gene>
    <name evidence="2" type="ORF">POPTR_008G221300</name>
</gene>
<evidence type="ECO:0000259" key="1">
    <source>
        <dbReference type="Pfam" id="PF00582"/>
    </source>
</evidence>
<dbReference type="InParanoid" id="A0A2K1ZLE4"/>
<feature type="domain" description="UspA" evidence="1">
    <location>
        <begin position="66"/>
        <end position="212"/>
    </location>
</feature>